<evidence type="ECO:0000256" key="7">
    <source>
        <dbReference type="ARBA" id="ARBA00022769"/>
    </source>
</evidence>
<name>A0A832MIS3_UNCEI</name>
<comment type="caution">
    <text evidence="18">The sequence shown here is derived from an EMBL/GenBank/DDBJ whole genome shotgun (WGS) entry which is preliminary data.</text>
</comment>
<dbReference type="InterPro" id="IPR003439">
    <property type="entry name" value="ABC_transporter-like_ATP-bd"/>
</dbReference>
<dbReference type="InterPro" id="IPR041552">
    <property type="entry name" value="UvrA_DNA-bd"/>
</dbReference>
<organism evidence="18">
    <name type="scientific">Eiseniibacteriota bacterium</name>
    <dbReference type="NCBI Taxonomy" id="2212470"/>
    <lineage>
        <taxon>Bacteria</taxon>
        <taxon>Candidatus Eiseniibacteriota</taxon>
    </lineage>
</organism>
<dbReference type="AlphaFoldDB" id="A0A832MIS3"/>
<dbReference type="Gene3D" id="1.10.8.280">
    <property type="entry name" value="ABC transporter ATPase domain-like"/>
    <property type="match status" value="2"/>
</dbReference>
<evidence type="ECO:0000256" key="6">
    <source>
        <dbReference type="ARBA" id="ARBA00022763"/>
    </source>
</evidence>
<evidence type="ECO:0000256" key="11">
    <source>
        <dbReference type="ARBA" id="ARBA00022881"/>
    </source>
</evidence>
<comment type="subcellular location">
    <subcellularLocation>
        <location evidence="1">Cytoplasm</location>
    </subcellularLocation>
</comment>
<evidence type="ECO:0000256" key="1">
    <source>
        <dbReference type="ARBA" id="ARBA00004496"/>
    </source>
</evidence>
<evidence type="ECO:0000313" key="18">
    <source>
        <dbReference type="EMBL" id="HGZ42127.1"/>
    </source>
</evidence>
<dbReference type="PANTHER" id="PTHR43152:SF3">
    <property type="entry name" value="UVRABC SYSTEM PROTEIN A"/>
    <property type="match status" value="1"/>
</dbReference>
<gene>
    <name evidence="18" type="primary">uvrA</name>
    <name evidence="18" type="ORF">ENR23_01650</name>
</gene>
<dbReference type="GO" id="GO:0005737">
    <property type="term" value="C:cytoplasm"/>
    <property type="evidence" value="ECO:0007669"/>
    <property type="project" value="UniProtKB-SubCell"/>
</dbReference>
<dbReference type="Pfam" id="PF17755">
    <property type="entry name" value="UvrA_DNA-bind"/>
    <property type="match status" value="1"/>
</dbReference>
<protein>
    <recommendedName>
        <fullName evidence="15">UvrABC system protein A</fullName>
    </recommendedName>
    <alternativeName>
        <fullName evidence="16">Excinuclease ABC subunit A</fullName>
    </alternativeName>
</protein>
<sequence>MPASVPEPVAAIRIRGARQHNLKNLDLDLPRGRLTVVTGVSGSGKSSLAFDTLYAEGQRRYVESVSSYARQFLERLPRPDVDAIHGLTPAVAIRQAAPARSARSTVGTATEIHDHLRLLFARLGTVHCTSCGRVVRADSPASIARDAETWPEGQPLLVLAPVAVPARGAWAETAAHLLAAGYTRIWDGQMVRDLDPPPRLARGTRRVRVVVDRFTWRRDERERLADSCAQAFRRGEGRLEIVRGDGPPLAYSERWACAACDTPAMRPEPALFSFNSPLGVCPTCRGFGDVLTFTEERIVPDPAKSLREGALDPWARSWRSVAWPKLEKFARERGIPLDRPWASLPAADRALLLEGGPGFRGVIPFLKRLQEKSYKAGNRFIVKRYQTPLPCAACGGTRLRREALAVTLAGRTIADIGAMTVTAAAAFVRGLDFSAAEREIAGPVLAELESRLRFLERVDLGYLTLDRLTRTLSGGEAQRIELANALGARLSDTLYVLDEPTVGLHPRDTETLLGILRELAERGNTLVVVEHEPLVMDAADWIVDLGPGAGELGGRVLYQGPGGAAARAADTETARFLRGERAVARRRTVGAPQAFLVVEGATHHNLRDVTARFPLGRMTAVTGVSGSGKSSLAEEVLYRAARRRLEGVEDEPAGAHRAVRGLERLARVLLVDQSPIGRSPRSCPVTYLGAYAALREIYARQPAALARGLKDGAFSFNTPGGRCEACEGAGWVPVEMVFLADLMVPCEACDGARFRREVLEVRYRGVNVREALDLTVDQAFEHFAREPRFTRGLHMLRRVGLGYLRLGQPAPQLSGGEAQRLKIARELSERGAGPALVLLDEPTVGLHFADVERLLDVLDELVARGDTVVMVEHNLDVIRNCDWIVDLGPGGGEDGGRLVAEGPPEAVAAVAASHTGRFLAREAAAARG</sequence>
<keyword evidence="10" id="KW-0067">ATP-binding</keyword>
<dbReference type="GO" id="GO:0008270">
    <property type="term" value="F:zinc ion binding"/>
    <property type="evidence" value="ECO:0007669"/>
    <property type="project" value="UniProtKB-KW"/>
</dbReference>
<keyword evidence="12" id="KW-0238">DNA-binding</keyword>
<dbReference type="InterPro" id="IPR027417">
    <property type="entry name" value="P-loop_NTPase"/>
</dbReference>
<dbReference type="GO" id="GO:0003677">
    <property type="term" value="F:DNA binding"/>
    <property type="evidence" value="ECO:0007669"/>
    <property type="project" value="UniProtKB-KW"/>
</dbReference>
<dbReference type="GO" id="GO:0009380">
    <property type="term" value="C:excinuclease repair complex"/>
    <property type="evidence" value="ECO:0007669"/>
    <property type="project" value="InterPro"/>
</dbReference>
<dbReference type="InterPro" id="IPR004602">
    <property type="entry name" value="UvrA"/>
</dbReference>
<dbReference type="InterPro" id="IPR041102">
    <property type="entry name" value="UvrA_inter"/>
</dbReference>
<dbReference type="PROSITE" id="PS50893">
    <property type="entry name" value="ABC_TRANSPORTER_2"/>
    <property type="match status" value="2"/>
</dbReference>
<feature type="domain" description="ABC transporter" evidence="17">
    <location>
        <begin position="589"/>
        <end position="914"/>
    </location>
</feature>
<evidence type="ECO:0000256" key="2">
    <source>
        <dbReference type="ARBA" id="ARBA00022490"/>
    </source>
</evidence>
<keyword evidence="7" id="KW-0228">DNA excision</keyword>
<evidence type="ECO:0000256" key="5">
    <source>
        <dbReference type="ARBA" id="ARBA00022741"/>
    </source>
</evidence>
<evidence type="ECO:0000256" key="14">
    <source>
        <dbReference type="ARBA" id="ARBA00038000"/>
    </source>
</evidence>
<dbReference type="GO" id="GO:0006289">
    <property type="term" value="P:nucleotide-excision repair"/>
    <property type="evidence" value="ECO:0007669"/>
    <property type="project" value="InterPro"/>
</dbReference>
<dbReference type="GO" id="GO:0004518">
    <property type="term" value="F:nuclease activity"/>
    <property type="evidence" value="ECO:0007669"/>
    <property type="project" value="UniProtKB-KW"/>
</dbReference>
<dbReference type="NCBIfam" id="TIGR00630">
    <property type="entry name" value="uvra"/>
    <property type="match status" value="1"/>
</dbReference>
<dbReference type="PANTHER" id="PTHR43152">
    <property type="entry name" value="UVRABC SYSTEM PROTEIN A"/>
    <property type="match status" value="1"/>
</dbReference>
<keyword evidence="3" id="KW-0479">Metal-binding</keyword>
<dbReference type="Gene3D" id="3.30.190.20">
    <property type="match status" value="1"/>
</dbReference>
<dbReference type="EMBL" id="DSQF01000003">
    <property type="protein sequence ID" value="HGZ42127.1"/>
    <property type="molecule type" value="Genomic_DNA"/>
</dbReference>
<dbReference type="Gene3D" id="3.40.50.300">
    <property type="entry name" value="P-loop containing nucleotide triphosphate hydrolases"/>
    <property type="match status" value="3"/>
</dbReference>
<dbReference type="GO" id="GO:0016887">
    <property type="term" value="F:ATP hydrolysis activity"/>
    <property type="evidence" value="ECO:0007669"/>
    <property type="project" value="InterPro"/>
</dbReference>
<keyword evidence="4" id="KW-0677">Repeat</keyword>
<evidence type="ECO:0000256" key="15">
    <source>
        <dbReference type="ARBA" id="ARBA00039316"/>
    </source>
</evidence>
<dbReference type="Gene3D" id="1.20.1580.10">
    <property type="entry name" value="ABC transporter ATPase like domain"/>
    <property type="match status" value="4"/>
</dbReference>
<dbReference type="InterPro" id="IPR003593">
    <property type="entry name" value="AAA+_ATPase"/>
</dbReference>
<dbReference type="Pfam" id="PF17760">
    <property type="entry name" value="UvrA_inter"/>
    <property type="match status" value="1"/>
</dbReference>
<accession>A0A832MIS3</accession>
<dbReference type="Pfam" id="PF13304">
    <property type="entry name" value="AAA_21"/>
    <property type="match status" value="1"/>
</dbReference>
<dbReference type="PROSITE" id="PS00211">
    <property type="entry name" value="ABC_TRANSPORTER_1"/>
    <property type="match status" value="2"/>
</dbReference>
<comment type="similarity">
    <text evidence="14">Belongs to the ABC transporter superfamily. UvrA family.</text>
</comment>
<evidence type="ECO:0000256" key="13">
    <source>
        <dbReference type="ARBA" id="ARBA00023204"/>
    </source>
</evidence>
<evidence type="ECO:0000259" key="17">
    <source>
        <dbReference type="PROSITE" id="PS50893"/>
    </source>
</evidence>
<keyword evidence="9" id="KW-0862">Zinc</keyword>
<keyword evidence="11" id="KW-0267">Excision nuclease</keyword>
<evidence type="ECO:0000256" key="10">
    <source>
        <dbReference type="ARBA" id="ARBA00022840"/>
    </source>
</evidence>
<dbReference type="GO" id="GO:0005524">
    <property type="term" value="F:ATP binding"/>
    <property type="evidence" value="ECO:0007669"/>
    <property type="project" value="UniProtKB-KW"/>
</dbReference>
<dbReference type="SMART" id="SM00382">
    <property type="entry name" value="AAA"/>
    <property type="match status" value="2"/>
</dbReference>
<dbReference type="SUPFAM" id="SSF52540">
    <property type="entry name" value="P-loop containing nucleoside triphosphate hydrolases"/>
    <property type="match status" value="2"/>
</dbReference>
<dbReference type="InterPro" id="IPR003959">
    <property type="entry name" value="ATPase_AAA_core"/>
</dbReference>
<keyword evidence="8" id="KW-0863">Zinc-finger</keyword>
<evidence type="ECO:0000256" key="4">
    <source>
        <dbReference type="ARBA" id="ARBA00022737"/>
    </source>
</evidence>
<evidence type="ECO:0000256" key="3">
    <source>
        <dbReference type="ARBA" id="ARBA00022723"/>
    </source>
</evidence>
<keyword evidence="6" id="KW-0227">DNA damage</keyword>
<proteinExistence type="inferred from homology"/>
<evidence type="ECO:0000256" key="12">
    <source>
        <dbReference type="ARBA" id="ARBA00023125"/>
    </source>
</evidence>
<keyword evidence="13" id="KW-0234">DNA repair</keyword>
<evidence type="ECO:0000256" key="8">
    <source>
        <dbReference type="ARBA" id="ARBA00022771"/>
    </source>
</evidence>
<dbReference type="InterPro" id="IPR017871">
    <property type="entry name" value="ABC_transporter-like_CS"/>
</dbReference>
<keyword evidence="5" id="KW-0547">Nucleotide-binding</keyword>
<evidence type="ECO:0000256" key="9">
    <source>
        <dbReference type="ARBA" id="ARBA00022833"/>
    </source>
</evidence>
<evidence type="ECO:0000256" key="16">
    <source>
        <dbReference type="ARBA" id="ARBA00042156"/>
    </source>
</evidence>
<keyword evidence="2" id="KW-0963">Cytoplasm</keyword>
<feature type="domain" description="ABC transporter" evidence="17">
    <location>
        <begin position="324"/>
        <end position="572"/>
    </location>
</feature>
<reference evidence="18" key="1">
    <citation type="journal article" date="2020" name="mSystems">
        <title>Genome- and Community-Level Interaction Insights into Carbon Utilization and Element Cycling Functions of Hydrothermarchaeota in Hydrothermal Sediment.</title>
        <authorList>
            <person name="Zhou Z."/>
            <person name="Liu Y."/>
            <person name="Xu W."/>
            <person name="Pan J."/>
            <person name="Luo Z.H."/>
            <person name="Li M."/>
        </authorList>
    </citation>
    <scope>NUCLEOTIDE SEQUENCE [LARGE SCALE GENOMIC DNA]</scope>
    <source>
        <strain evidence="18">SpSt-381</strain>
    </source>
</reference>